<dbReference type="EMBL" id="JBHSKF010000002">
    <property type="protein sequence ID" value="MFC5286737.1"/>
    <property type="molecule type" value="Genomic_DNA"/>
</dbReference>
<name>A0ABW0EH65_9PSEU</name>
<evidence type="ECO:0000259" key="3">
    <source>
        <dbReference type="PROSITE" id="PS51371"/>
    </source>
</evidence>
<dbReference type="PROSITE" id="PS51371">
    <property type="entry name" value="CBS"/>
    <property type="match status" value="2"/>
</dbReference>
<comment type="caution">
    <text evidence="4">The sequence shown here is derived from an EMBL/GenBank/DDBJ whole genome shotgun (WGS) entry which is preliminary data.</text>
</comment>
<dbReference type="PANTHER" id="PTHR43080:SF26">
    <property type="entry name" value="REGULATORY PROTEIN"/>
    <property type="match status" value="1"/>
</dbReference>
<dbReference type="SMART" id="SM00116">
    <property type="entry name" value="CBS"/>
    <property type="match status" value="2"/>
</dbReference>
<reference evidence="5" key="1">
    <citation type="journal article" date="2019" name="Int. J. Syst. Evol. Microbiol.">
        <title>The Global Catalogue of Microorganisms (GCM) 10K type strain sequencing project: providing services to taxonomists for standard genome sequencing and annotation.</title>
        <authorList>
            <consortium name="The Broad Institute Genomics Platform"/>
            <consortium name="The Broad Institute Genome Sequencing Center for Infectious Disease"/>
            <person name="Wu L."/>
            <person name="Ma J."/>
        </authorList>
    </citation>
    <scope>NUCLEOTIDE SEQUENCE [LARGE SCALE GENOMIC DNA]</scope>
    <source>
        <strain evidence="5">CCUG 59778</strain>
    </source>
</reference>
<protein>
    <submittedName>
        <fullName evidence="4">HPP family protein</fullName>
    </submittedName>
</protein>
<sequence length="196" mass="20853">MLTRELMSTPAVTVRPSTPAKAAIALLAAHGFTALPVVEDARLVGLVTESDLLRGRVVTDARTSHAPAPAPEPTVGAVMTRDPRTVAPNTDVARVARLMLDEHLRSVPVLRDGLVVGVVTRRDLLRVLARDDLEILADVRRRLAAYGGRARWAVTVADGAVTVVDEFDDAPDRHVARVLAESVPGVQTVTVTATAP</sequence>
<dbReference type="Pfam" id="PF00571">
    <property type="entry name" value="CBS"/>
    <property type="match status" value="2"/>
</dbReference>
<feature type="domain" description="CBS" evidence="3">
    <location>
        <begin position="7"/>
        <end position="64"/>
    </location>
</feature>
<organism evidence="4 5">
    <name type="scientific">Actinokineospora guangxiensis</name>
    <dbReference type="NCBI Taxonomy" id="1490288"/>
    <lineage>
        <taxon>Bacteria</taxon>
        <taxon>Bacillati</taxon>
        <taxon>Actinomycetota</taxon>
        <taxon>Actinomycetes</taxon>
        <taxon>Pseudonocardiales</taxon>
        <taxon>Pseudonocardiaceae</taxon>
        <taxon>Actinokineospora</taxon>
    </lineage>
</organism>
<keyword evidence="5" id="KW-1185">Reference proteome</keyword>
<dbReference type="InterPro" id="IPR046342">
    <property type="entry name" value="CBS_dom_sf"/>
</dbReference>
<dbReference type="Gene3D" id="3.10.580.10">
    <property type="entry name" value="CBS-domain"/>
    <property type="match status" value="1"/>
</dbReference>
<dbReference type="InterPro" id="IPR000644">
    <property type="entry name" value="CBS_dom"/>
</dbReference>
<evidence type="ECO:0000256" key="2">
    <source>
        <dbReference type="PROSITE-ProRule" id="PRU00703"/>
    </source>
</evidence>
<gene>
    <name evidence="4" type="ORF">ACFPM7_06710</name>
</gene>
<feature type="domain" description="CBS" evidence="3">
    <location>
        <begin position="79"/>
        <end position="135"/>
    </location>
</feature>
<dbReference type="PANTHER" id="PTHR43080">
    <property type="entry name" value="CBS DOMAIN-CONTAINING PROTEIN CBSX3, MITOCHONDRIAL"/>
    <property type="match status" value="1"/>
</dbReference>
<dbReference type="InterPro" id="IPR051257">
    <property type="entry name" value="Diverse_CBS-Domain"/>
</dbReference>
<evidence type="ECO:0000256" key="1">
    <source>
        <dbReference type="ARBA" id="ARBA00023122"/>
    </source>
</evidence>
<dbReference type="SUPFAM" id="SSF54631">
    <property type="entry name" value="CBS-domain pair"/>
    <property type="match status" value="1"/>
</dbReference>
<evidence type="ECO:0000313" key="4">
    <source>
        <dbReference type="EMBL" id="MFC5286737.1"/>
    </source>
</evidence>
<dbReference type="Proteomes" id="UP001596157">
    <property type="component" value="Unassembled WGS sequence"/>
</dbReference>
<keyword evidence="1 2" id="KW-0129">CBS domain</keyword>
<accession>A0ABW0EH65</accession>
<dbReference type="RefSeq" id="WP_378244945.1">
    <property type="nucleotide sequence ID" value="NZ_JBHSKF010000002.1"/>
</dbReference>
<evidence type="ECO:0000313" key="5">
    <source>
        <dbReference type="Proteomes" id="UP001596157"/>
    </source>
</evidence>
<proteinExistence type="predicted"/>